<proteinExistence type="predicted"/>
<name>A0ABR7K2F4_9FIRM</name>
<comment type="caution">
    <text evidence="1">The sequence shown here is derived from an EMBL/GenBank/DDBJ whole genome shotgun (WGS) entry which is preliminary data.</text>
</comment>
<dbReference type="Gene3D" id="3.40.1440.10">
    <property type="entry name" value="GIY-YIG endonuclease"/>
    <property type="match status" value="1"/>
</dbReference>
<gene>
    <name evidence="1" type="ORF">H8891_04555</name>
</gene>
<dbReference type="Proteomes" id="UP000611796">
    <property type="component" value="Unassembled WGS sequence"/>
</dbReference>
<reference evidence="1 2" key="1">
    <citation type="submission" date="2020-08" db="EMBL/GenBank/DDBJ databases">
        <authorList>
            <person name="Liu C."/>
            <person name="Sun Q."/>
        </authorList>
    </citation>
    <scope>NUCLEOTIDE SEQUENCE [LARGE SCALE GENOMIC DNA]</scope>
    <source>
        <strain evidence="1 2">NSJ-45</strain>
    </source>
</reference>
<sequence>MSNKEKRKKEFVMEYKERPVTGGIYKITNTISGKYLLMNDIDLKSTKNRFDFSVKTDMGMHPKMNKDWKEFGANSFTFEVLEEIEKKDTQSKESFKEDLKKLEEIWAEKLDSTKRY</sequence>
<dbReference type="InterPro" id="IPR035901">
    <property type="entry name" value="GIY-YIG_endonuc_sf"/>
</dbReference>
<dbReference type="EMBL" id="JACRWD010000001">
    <property type="protein sequence ID" value="MBC6003064.1"/>
    <property type="molecule type" value="Genomic_DNA"/>
</dbReference>
<evidence type="ECO:0000313" key="1">
    <source>
        <dbReference type="EMBL" id="MBC6003064.1"/>
    </source>
</evidence>
<organism evidence="1 2">
    <name type="scientific">Paeniclostridium hominis</name>
    <dbReference type="NCBI Taxonomy" id="2764329"/>
    <lineage>
        <taxon>Bacteria</taxon>
        <taxon>Bacillati</taxon>
        <taxon>Bacillota</taxon>
        <taxon>Clostridia</taxon>
        <taxon>Peptostreptococcales</taxon>
        <taxon>Peptostreptococcaceae</taxon>
        <taxon>Paeniclostridium</taxon>
    </lineage>
</organism>
<dbReference type="CDD" id="cd10451">
    <property type="entry name" value="GIY-YIG_LuxR_like"/>
    <property type="match status" value="1"/>
</dbReference>
<evidence type="ECO:0000313" key="2">
    <source>
        <dbReference type="Proteomes" id="UP000611796"/>
    </source>
</evidence>
<keyword evidence="2" id="KW-1185">Reference proteome</keyword>
<protein>
    <submittedName>
        <fullName evidence="1">GIY-YIG nuclease family protein</fullName>
    </submittedName>
</protein>
<accession>A0ABR7K2F4</accession>